<dbReference type="Gene3D" id="3.40.50.300">
    <property type="entry name" value="P-loop containing nucleotide triphosphate hydrolases"/>
    <property type="match status" value="2"/>
</dbReference>
<evidence type="ECO:0000259" key="4">
    <source>
        <dbReference type="Pfam" id="PF23477"/>
    </source>
</evidence>
<dbReference type="Pfam" id="PF12696">
    <property type="entry name" value="TraG-D_C"/>
    <property type="match status" value="1"/>
</dbReference>
<dbReference type="InterPro" id="IPR032689">
    <property type="entry name" value="TraG-D_C"/>
</dbReference>
<dbReference type="PANTHER" id="PTHR30121:SF11">
    <property type="entry name" value="AAA+ ATPASE DOMAIN-CONTAINING PROTEIN"/>
    <property type="match status" value="1"/>
</dbReference>
<feature type="domain" description="TraD/TraG TraM recognition site" evidence="3">
    <location>
        <begin position="278"/>
        <end position="350"/>
    </location>
</feature>
<dbReference type="InterPro" id="IPR051162">
    <property type="entry name" value="T4SS_component"/>
</dbReference>
<protein>
    <recommendedName>
        <fullName evidence="7">Type IV secretion system coupling protein TraD DNA-binding domain-containing protein</fullName>
    </recommendedName>
</protein>
<evidence type="ECO:0008006" key="7">
    <source>
        <dbReference type="Google" id="ProtNLM"/>
    </source>
</evidence>
<evidence type="ECO:0000313" key="5">
    <source>
        <dbReference type="EMBL" id="OGZ30962.1"/>
    </source>
</evidence>
<dbReference type="InterPro" id="IPR019476">
    <property type="entry name" value="T4SS_TraD_DNA-bd"/>
</dbReference>
<dbReference type="InterPro" id="IPR027417">
    <property type="entry name" value="P-loop_NTPase"/>
</dbReference>
<organism evidence="5 6">
    <name type="scientific">Candidatus Niyogibacteria bacterium RIFCSPLOWO2_01_FULL_45_48</name>
    <dbReference type="NCBI Taxonomy" id="1801724"/>
    <lineage>
        <taxon>Bacteria</taxon>
        <taxon>Candidatus Niyogiibacteriota</taxon>
    </lineage>
</organism>
<evidence type="ECO:0000259" key="3">
    <source>
        <dbReference type="Pfam" id="PF12696"/>
    </source>
</evidence>
<feature type="compositionally biased region" description="Basic and acidic residues" evidence="1">
    <location>
        <begin position="544"/>
        <end position="563"/>
    </location>
</feature>
<gene>
    <name evidence="5" type="ORF">A2931_02525</name>
</gene>
<accession>A0A1G2EZM8</accession>
<comment type="caution">
    <text evidence="5">The sequence shown here is derived from an EMBL/GenBank/DDBJ whole genome shotgun (WGS) entry which is preliminary data.</text>
</comment>
<sequence>MAKDTAYFAKTNFRGENKIFGISVSDRRQHMYVVGKTGTGKSVLIKNLAIQDINSGRGLCFVDPHGETVEDLLTKIPKERTGDVIYFNPADTDFPLGFNVLEVPDKKYKHLVAQGLIGIFTKIWANVWSARMEYILQNCILALVETPGTTLLGIQRILTDRDYRQKIIANVTDPVVRAFWLNEYEVWEPRFRNEAIVPIQNKVGQFLSTSLIRNIVGQPKSSFEVFDLMNRGKILLANISKGRIGEENSMLLGAMLITKVQLAAMERVRIPEEERKDFYLYVDEFQNFTTEAFASILSEARKYRLNLILAHQYVGQLVTETSTRVRDAVFGNVGTMIFFRVGATDAEFLEKEVTPEFEIQDLVDLPNYAIYLKLMVNGVASRPFSAATLPPLAITAEMAPPAEIIDVSRKQYARSASDVEADIKKWASSLPGTEEAEVEVPAGAGTAFSKGEKFETPCWICQKTASLPFKPDGRRPVYCSDCLKKIEAGELRPLRSLPSTGGNREEFGGGLELLGIEFSSGGSRTPRFGAPANAGRPMSGGSKLRPEFSARPERVERPLRQAPERQFVPRPAPLEGGEPVVRKSAPGKTLLLDELKAKAWHEMKKDKKSQLDELREALKETMKADEKPPEKNEIEEKNSDTAVGAKSRVLKPGDKIKFN</sequence>
<dbReference type="Proteomes" id="UP000177486">
    <property type="component" value="Unassembled WGS sequence"/>
</dbReference>
<evidence type="ECO:0000313" key="6">
    <source>
        <dbReference type="Proteomes" id="UP000177486"/>
    </source>
</evidence>
<dbReference type="PANTHER" id="PTHR30121">
    <property type="entry name" value="UNCHARACTERIZED PROTEIN YJGR-RELATED"/>
    <property type="match status" value="1"/>
</dbReference>
<evidence type="ECO:0000259" key="2">
    <source>
        <dbReference type="Pfam" id="PF10412"/>
    </source>
</evidence>
<dbReference type="EMBL" id="MHMQ01000010">
    <property type="protein sequence ID" value="OGZ30962.1"/>
    <property type="molecule type" value="Genomic_DNA"/>
</dbReference>
<feature type="compositionally biased region" description="Basic and acidic residues" evidence="1">
    <location>
        <begin position="602"/>
        <end position="639"/>
    </location>
</feature>
<dbReference type="AlphaFoldDB" id="A0A1G2EZM8"/>
<feature type="region of interest" description="Disordered" evidence="1">
    <location>
        <begin position="602"/>
        <end position="659"/>
    </location>
</feature>
<dbReference type="Pfam" id="PF23477">
    <property type="entry name" value="zf_Tbcl_2"/>
    <property type="match status" value="1"/>
</dbReference>
<dbReference type="Pfam" id="PF10412">
    <property type="entry name" value="TrwB_AAD_bind"/>
    <property type="match status" value="1"/>
</dbReference>
<dbReference type="NCBIfam" id="TIGR04272">
    <property type="entry name" value="cxxc_cxxc_Mbark"/>
    <property type="match status" value="1"/>
</dbReference>
<feature type="domain" description="CxxC-x17-CxxC" evidence="4">
    <location>
        <begin position="453"/>
        <end position="485"/>
    </location>
</feature>
<name>A0A1G2EZM8_9BACT</name>
<proteinExistence type="predicted"/>
<dbReference type="CDD" id="cd01127">
    <property type="entry name" value="TrwB_TraG_TraD_VirD4"/>
    <property type="match status" value="1"/>
</dbReference>
<dbReference type="SUPFAM" id="SSF52540">
    <property type="entry name" value="P-loop containing nucleoside triphosphate hydrolases"/>
    <property type="match status" value="1"/>
</dbReference>
<dbReference type="InterPro" id="IPR026363">
    <property type="entry name" value="CxxC-x17-CxxC_dom"/>
</dbReference>
<feature type="domain" description="Type IV secretion system coupling protein TraD DNA-binding" evidence="2">
    <location>
        <begin position="23"/>
        <end position="162"/>
    </location>
</feature>
<evidence type="ECO:0000256" key="1">
    <source>
        <dbReference type="SAM" id="MobiDB-lite"/>
    </source>
</evidence>
<feature type="region of interest" description="Disordered" evidence="1">
    <location>
        <begin position="522"/>
        <end position="587"/>
    </location>
</feature>
<reference evidence="5 6" key="1">
    <citation type="journal article" date="2016" name="Nat. Commun.">
        <title>Thousands of microbial genomes shed light on interconnected biogeochemical processes in an aquifer system.</title>
        <authorList>
            <person name="Anantharaman K."/>
            <person name="Brown C.T."/>
            <person name="Hug L.A."/>
            <person name="Sharon I."/>
            <person name="Castelle C.J."/>
            <person name="Probst A.J."/>
            <person name="Thomas B.C."/>
            <person name="Singh A."/>
            <person name="Wilkins M.J."/>
            <person name="Karaoz U."/>
            <person name="Brodie E.L."/>
            <person name="Williams K.H."/>
            <person name="Hubbard S.S."/>
            <person name="Banfield J.F."/>
        </authorList>
    </citation>
    <scope>NUCLEOTIDE SEQUENCE [LARGE SCALE GENOMIC DNA]</scope>
</reference>